<name>A0A3S9SLM0_EIKCO</name>
<dbReference type="AlphaFoldDB" id="A0A3S9SLM0"/>
<dbReference type="Pfam" id="PF19924">
    <property type="entry name" value="DUF6387"/>
    <property type="match status" value="1"/>
</dbReference>
<gene>
    <name evidence="1" type="ORF">ELB75_10755</name>
</gene>
<reference evidence="1 2" key="1">
    <citation type="submission" date="2018-12" db="EMBL/GenBank/DDBJ databases">
        <title>Genome sequencing of Eikenella corrodens KCOM 3110 (= JS217).</title>
        <authorList>
            <person name="Koo J.-K."/>
            <person name="Park S.-N."/>
            <person name="Lim Y.K."/>
        </authorList>
    </citation>
    <scope>NUCLEOTIDE SEQUENCE [LARGE SCALE GENOMIC DNA]</scope>
    <source>
        <strain evidence="1 2">KCOM 3110</strain>
    </source>
</reference>
<dbReference type="Proteomes" id="UP000282435">
    <property type="component" value="Chromosome"/>
</dbReference>
<dbReference type="EMBL" id="CP034670">
    <property type="protein sequence ID" value="AZR60441.1"/>
    <property type="molecule type" value="Genomic_DNA"/>
</dbReference>
<dbReference type="InterPro" id="IPR045664">
    <property type="entry name" value="DUF6387"/>
</dbReference>
<sequence length="274" mass="31731">MQPQACRCGLPMLWGGNMGHFMGGFAPAWFDLGCYEKTRKYKRREWAADFQIRRELYRQLLELREDYAFAAAQEPLGFRLEDWQRYTSVQLLQMELKATATFHFNLSGTPGDTSKAVDRLILSYFDLLREVDKLIEASAQQSADFAYDKYSYLTDWSVTVDSSRSDTAIIEDFKQWLATQRKINGYGNTKALDNGVVARLYENRVLPYLDCWLWQEIGQYEEKASAYSWAQKLAVIFPSDSLSKAEAAVKTTETLRKTTHRLAMDILRRDVLPF</sequence>
<accession>A0A3S9SLM0</accession>
<organism evidence="1 2">
    <name type="scientific">Eikenella corrodens</name>
    <dbReference type="NCBI Taxonomy" id="539"/>
    <lineage>
        <taxon>Bacteria</taxon>
        <taxon>Pseudomonadati</taxon>
        <taxon>Pseudomonadota</taxon>
        <taxon>Betaproteobacteria</taxon>
        <taxon>Neisseriales</taxon>
        <taxon>Neisseriaceae</taxon>
        <taxon>Eikenella</taxon>
    </lineage>
</organism>
<evidence type="ECO:0000313" key="1">
    <source>
        <dbReference type="EMBL" id="AZR60441.1"/>
    </source>
</evidence>
<proteinExistence type="predicted"/>
<evidence type="ECO:0000313" key="2">
    <source>
        <dbReference type="Proteomes" id="UP000282435"/>
    </source>
</evidence>
<protein>
    <submittedName>
        <fullName evidence="1">Uncharacterized protein</fullName>
    </submittedName>
</protein>
<dbReference type="OrthoDB" id="8612012at2"/>
<dbReference type="RefSeq" id="WP_126983896.1">
    <property type="nucleotide sequence ID" value="NZ_CP034670.1"/>
</dbReference>